<dbReference type="InterPro" id="IPR020846">
    <property type="entry name" value="MFS_dom"/>
</dbReference>
<evidence type="ECO:0000259" key="7">
    <source>
        <dbReference type="PROSITE" id="PS50850"/>
    </source>
</evidence>
<dbReference type="InterPro" id="IPR005829">
    <property type="entry name" value="Sugar_transporter_CS"/>
</dbReference>
<feature type="transmembrane region" description="Helical" evidence="6">
    <location>
        <begin position="77"/>
        <end position="97"/>
    </location>
</feature>
<feature type="transmembrane region" description="Helical" evidence="6">
    <location>
        <begin position="540"/>
        <end position="563"/>
    </location>
</feature>
<feature type="transmembrane region" description="Helical" evidence="6">
    <location>
        <begin position="36"/>
        <end position="57"/>
    </location>
</feature>
<evidence type="ECO:0000313" key="9">
    <source>
        <dbReference type="Proteomes" id="UP001285441"/>
    </source>
</evidence>
<feature type="transmembrane region" description="Helical" evidence="6">
    <location>
        <begin position="422"/>
        <end position="444"/>
    </location>
</feature>
<reference evidence="8" key="2">
    <citation type="submission" date="2023-06" db="EMBL/GenBank/DDBJ databases">
        <authorList>
            <consortium name="Lawrence Berkeley National Laboratory"/>
            <person name="Haridas S."/>
            <person name="Hensen N."/>
            <person name="Bonometti L."/>
            <person name="Westerberg I."/>
            <person name="Brannstrom I.O."/>
            <person name="Guillou S."/>
            <person name="Cros-Aarteil S."/>
            <person name="Calhoun S."/>
            <person name="Kuo A."/>
            <person name="Mondo S."/>
            <person name="Pangilinan J."/>
            <person name="Riley R."/>
            <person name="LaButti K."/>
            <person name="Andreopoulos B."/>
            <person name="Lipzen A."/>
            <person name="Chen C."/>
            <person name="Yanf M."/>
            <person name="Daum C."/>
            <person name="Ng V."/>
            <person name="Clum A."/>
            <person name="Steindorff A."/>
            <person name="Ohm R."/>
            <person name="Martin F."/>
            <person name="Silar P."/>
            <person name="Natvig D."/>
            <person name="Lalanne C."/>
            <person name="Gautier V."/>
            <person name="Ament-velasquez S.L."/>
            <person name="Kruys A."/>
            <person name="Hutchinson M.I."/>
            <person name="Powell A.J."/>
            <person name="Barry K."/>
            <person name="Miller A.N."/>
            <person name="Grigoriev I.V."/>
            <person name="Debuchy R."/>
            <person name="Gladieux P."/>
            <person name="Thoren M.H."/>
            <person name="Johannesson H."/>
        </authorList>
    </citation>
    <scope>NUCLEOTIDE SEQUENCE</scope>
    <source>
        <strain evidence="8">CBS 232.78</strain>
    </source>
</reference>
<evidence type="ECO:0000256" key="4">
    <source>
        <dbReference type="ARBA" id="ARBA00023136"/>
    </source>
</evidence>
<dbReference type="Pfam" id="PF00083">
    <property type="entry name" value="Sugar_tr"/>
    <property type="match status" value="2"/>
</dbReference>
<feature type="transmembrane region" description="Helical" evidence="6">
    <location>
        <begin position="151"/>
        <end position="173"/>
    </location>
</feature>
<name>A0AAE0NSR9_9PEZI</name>
<evidence type="ECO:0000313" key="8">
    <source>
        <dbReference type="EMBL" id="KAK3386805.1"/>
    </source>
</evidence>
<dbReference type="EMBL" id="JAULSW010000003">
    <property type="protein sequence ID" value="KAK3386805.1"/>
    <property type="molecule type" value="Genomic_DNA"/>
</dbReference>
<dbReference type="PROSITE" id="PS50850">
    <property type="entry name" value="MFS"/>
    <property type="match status" value="1"/>
</dbReference>
<dbReference type="PROSITE" id="PS00217">
    <property type="entry name" value="SUGAR_TRANSPORT_2"/>
    <property type="match status" value="1"/>
</dbReference>
<evidence type="ECO:0000256" key="3">
    <source>
        <dbReference type="ARBA" id="ARBA00022989"/>
    </source>
</evidence>
<accession>A0AAE0NSR9</accession>
<keyword evidence="3 6" id="KW-1133">Transmembrane helix</keyword>
<feature type="transmembrane region" description="Helical" evidence="6">
    <location>
        <begin position="109"/>
        <end position="131"/>
    </location>
</feature>
<dbReference type="Gene3D" id="1.20.1250.20">
    <property type="entry name" value="MFS general substrate transporter like domains"/>
    <property type="match status" value="2"/>
</dbReference>
<evidence type="ECO:0000256" key="6">
    <source>
        <dbReference type="SAM" id="Phobius"/>
    </source>
</evidence>
<dbReference type="AlphaFoldDB" id="A0AAE0NSR9"/>
<feature type="region of interest" description="Disordered" evidence="5">
    <location>
        <begin position="572"/>
        <end position="603"/>
    </location>
</feature>
<comment type="subcellular location">
    <subcellularLocation>
        <location evidence="1">Membrane</location>
        <topology evidence="1">Multi-pass membrane protein</topology>
    </subcellularLocation>
</comment>
<evidence type="ECO:0000256" key="2">
    <source>
        <dbReference type="ARBA" id="ARBA00022692"/>
    </source>
</evidence>
<feature type="transmembrane region" description="Helical" evidence="6">
    <location>
        <begin position="482"/>
        <end position="503"/>
    </location>
</feature>
<comment type="caution">
    <text evidence="8">The sequence shown here is derived from an EMBL/GenBank/DDBJ whole genome shotgun (WGS) entry which is preliminary data.</text>
</comment>
<dbReference type="GO" id="GO:0016020">
    <property type="term" value="C:membrane"/>
    <property type="evidence" value="ECO:0007669"/>
    <property type="project" value="UniProtKB-SubCell"/>
</dbReference>
<dbReference type="InterPro" id="IPR005828">
    <property type="entry name" value="MFS_sugar_transport-like"/>
</dbReference>
<feature type="transmembrane region" description="Helical" evidence="6">
    <location>
        <begin position="236"/>
        <end position="254"/>
    </location>
</feature>
<dbReference type="SUPFAM" id="SSF103473">
    <property type="entry name" value="MFS general substrate transporter"/>
    <property type="match status" value="1"/>
</dbReference>
<gene>
    <name evidence="8" type="ORF">B0H63DRAFT_500468</name>
</gene>
<feature type="transmembrane region" description="Helical" evidence="6">
    <location>
        <begin position="349"/>
        <end position="366"/>
    </location>
</feature>
<organism evidence="8 9">
    <name type="scientific">Podospora didyma</name>
    <dbReference type="NCBI Taxonomy" id="330526"/>
    <lineage>
        <taxon>Eukaryota</taxon>
        <taxon>Fungi</taxon>
        <taxon>Dikarya</taxon>
        <taxon>Ascomycota</taxon>
        <taxon>Pezizomycotina</taxon>
        <taxon>Sordariomycetes</taxon>
        <taxon>Sordariomycetidae</taxon>
        <taxon>Sordariales</taxon>
        <taxon>Podosporaceae</taxon>
        <taxon>Podospora</taxon>
    </lineage>
</organism>
<dbReference type="PANTHER" id="PTHR24064">
    <property type="entry name" value="SOLUTE CARRIER FAMILY 22 MEMBER"/>
    <property type="match status" value="1"/>
</dbReference>
<keyword evidence="4 6" id="KW-0472">Membrane</keyword>
<dbReference type="InterPro" id="IPR036259">
    <property type="entry name" value="MFS_trans_sf"/>
</dbReference>
<feature type="transmembrane region" description="Helical" evidence="6">
    <location>
        <begin position="515"/>
        <end position="534"/>
    </location>
</feature>
<feature type="transmembrane region" description="Helical" evidence="6">
    <location>
        <begin position="451"/>
        <end position="476"/>
    </location>
</feature>
<keyword evidence="2 6" id="KW-0812">Transmembrane</keyword>
<evidence type="ECO:0000256" key="1">
    <source>
        <dbReference type="ARBA" id="ARBA00004141"/>
    </source>
</evidence>
<feature type="region of interest" description="Disordered" evidence="5">
    <location>
        <begin position="291"/>
        <end position="319"/>
    </location>
</feature>
<reference evidence="8" key="1">
    <citation type="journal article" date="2023" name="Mol. Phylogenet. Evol.">
        <title>Genome-scale phylogeny and comparative genomics of the fungal order Sordariales.</title>
        <authorList>
            <person name="Hensen N."/>
            <person name="Bonometti L."/>
            <person name="Westerberg I."/>
            <person name="Brannstrom I.O."/>
            <person name="Guillou S."/>
            <person name="Cros-Aarteil S."/>
            <person name="Calhoun S."/>
            <person name="Haridas S."/>
            <person name="Kuo A."/>
            <person name="Mondo S."/>
            <person name="Pangilinan J."/>
            <person name="Riley R."/>
            <person name="LaButti K."/>
            <person name="Andreopoulos B."/>
            <person name="Lipzen A."/>
            <person name="Chen C."/>
            <person name="Yan M."/>
            <person name="Daum C."/>
            <person name="Ng V."/>
            <person name="Clum A."/>
            <person name="Steindorff A."/>
            <person name="Ohm R.A."/>
            <person name="Martin F."/>
            <person name="Silar P."/>
            <person name="Natvig D.O."/>
            <person name="Lalanne C."/>
            <person name="Gautier V."/>
            <person name="Ament-Velasquez S.L."/>
            <person name="Kruys A."/>
            <person name="Hutchinson M.I."/>
            <person name="Powell A.J."/>
            <person name="Barry K."/>
            <person name="Miller A.N."/>
            <person name="Grigoriev I.V."/>
            <person name="Debuchy R."/>
            <person name="Gladieux P."/>
            <person name="Hiltunen Thoren M."/>
            <person name="Johannesson H."/>
        </authorList>
    </citation>
    <scope>NUCLEOTIDE SEQUENCE</scope>
    <source>
        <strain evidence="8">CBS 232.78</strain>
    </source>
</reference>
<feature type="transmembrane region" description="Helical" evidence="6">
    <location>
        <begin position="185"/>
        <end position="207"/>
    </location>
</feature>
<dbReference type="GO" id="GO:0022857">
    <property type="term" value="F:transmembrane transporter activity"/>
    <property type="evidence" value="ECO:0007669"/>
    <property type="project" value="InterPro"/>
</dbReference>
<dbReference type="Proteomes" id="UP001285441">
    <property type="component" value="Unassembled WGS sequence"/>
</dbReference>
<keyword evidence="9" id="KW-1185">Reference proteome</keyword>
<sequence length="651" mass="70416">MANLWRGIDPRQNVGYLQNNALRTAQMIKIIDAGGFRWRLLAVGASGFFATSYGFITNSVIKPALYYLYPPCGRLDNAGMVLDELTLVAMVIGMLAAGHLADRWGRKKLYGFELTILIIATLGVVQASEGFRSQYADGSYEYTMDIYSWIAWWRMLLGLGIGAEYPIVSIITAEWSATKSRGRMLASVFAVQPFARLLAYGVLLAALRVSSAKNGLSPDAMEDDAAFTAKRVADQVWRWVAGLALVPAVLAIGLRVTIPESPRYYADIVRDMAQALARAARYSSVSDAVEESGNKVGDDALPAAGTAEPKDNSNNNRPKETVGWFAGAWHYLNQSGPHQCGPHTPGRRLAALSTIWFLTDTCWYILSLDSGSGMSTQWRLDSPVINSTLASIPGQSCPELNSWRSDPSHPKSIYHEFEGQSVSFMLIDSIGSVLGNLALICLINRIHRRHLLIATLLGLGLLFTIAGAIVIATGTGVTEVKVLFGVMQFLFSLGPRTLVMILGAEMFPTVYRGTFYGVAAAVGKIGAIVIRPIIGRTGKGQVALGARLLVAVPLTLVAAWLAAKQLPLVQKPREREGETGGEEGPTYAAQESDEGERERADGGVVIDAAATAEGEDLNRRERTQTVLGVLGQKLEDMKLEEIAPNPGLDVI</sequence>
<proteinExistence type="predicted"/>
<evidence type="ECO:0000256" key="5">
    <source>
        <dbReference type="SAM" id="MobiDB-lite"/>
    </source>
</evidence>
<protein>
    <submittedName>
        <fullName evidence="8">Major facilitator superfamily domain-containing protein</fullName>
    </submittedName>
</protein>
<feature type="domain" description="Major facilitator superfamily (MFS) profile" evidence="7">
    <location>
        <begin position="40"/>
        <end position="570"/>
    </location>
</feature>